<protein>
    <recommendedName>
        <fullName evidence="2">DUF7918 domain-containing protein</fullName>
    </recommendedName>
</protein>
<proteinExistence type="predicted"/>
<feature type="domain" description="DUF7918" evidence="2">
    <location>
        <begin position="6"/>
        <end position="145"/>
    </location>
</feature>
<feature type="compositionally biased region" description="Basic and acidic residues" evidence="1">
    <location>
        <begin position="157"/>
        <end position="167"/>
    </location>
</feature>
<dbReference type="EMBL" id="JBBBZM010000045">
    <property type="protein sequence ID" value="KAL0636701.1"/>
    <property type="molecule type" value="Genomic_DNA"/>
</dbReference>
<dbReference type="Proteomes" id="UP001447188">
    <property type="component" value="Unassembled WGS sequence"/>
</dbReference>
<comment type="caution">
    <text evidence="3">The sequence shown here is derived from an EMBL/GenBank/DDBJ whole genome shotgun (WGS) entry which is preliminary data.</text>
</comment>
<evidence type="ECO:0000259" key="2">
    <source>
        <dbReference type="Pfam" id="PF25534"/>
    </source>
</evidence>
<gene>
    <name evidence="3" type="ORF">Q9L58_004309</name>
</gene>
<reference evidence="3 4" key="1">
    <citation type="submission" date="2024-02" db="EMBL/GenBank/DDBJ databases">
        <title>Discinaceae phylogenomics.</title>
        <authorList>
            <person name="Dirks A.C."/>
            <person name="James T.Y."/>
        </authorList>
    </citation>
    <scope>NUCLEOTIDE SEQUENCE [LARGE SCALE GENOMIC DNA]</scope>
    <source>
        <strain evidence="3 4">ACD0624</strain>
    </source>
</reference>
<evidence type="ECO:0000313" key="4">
    <source>
        <dbReference type="Proteomes" id="UP001447188"/>
    </source>
</evidence>
<name>A0ABR3GMA0_9PEZI</name>
<evidence type="ECO:0000256" key="1">
    <source>
        <dbReference type="SAM" id="MobiDB-lite"/>
    </source>
</evidence>
<dbReference type="Pfam" id="PF25534">
    <property type="entry name" value="DUF7918"/>
    <property type="match status" value="1"/>
</dbReference>
<sequence length="338" mass="38263">MPSVKGIKCSLMVSETPAQEYGTTIEDNFASTYVLAEENEGFYLNVVTTEFVHRNIEIFVYIDGKYQNSSVWTERDPDTPVEENYYGKRGRNGGDLEMAFERPWKFDGLIEAEPDEESSDEEMSNIGMIEVVVLRCNEVPTTRGRRREPEIVGSLSRELDDPSIEPHPRSKQYWKNWAVGEERVVDPPEVGAVSKKHIEQHNLSSRVTAGDEEMVTSIVSDADLVYLDSFEKPYCILVMKYRSRSLSHPLDLWGSSIAALKLTTPCELASSVAVDLDELRALSKEEILKELARYKKLVGRSSKRRNSTAESEKLSRRSKVKMEVSMCADGEVVDLTDD</sequence>
<keyword evidence="4" id="KW-1185">Reference proteome</keyword>
<feature type="region of interest" description="Disordered" evidence="1">
    <location>
        <begin position="145"/>
        <end position="167"/>
    </location>
</feature>
<evidence type="ECO:0000313" key="3">
    <source>
        <dbReference type="EMBL" id="KAL0636701.1"/>
    </source>
</evidence>
<accession>A0ABR3GMA0</accession>
<dbReference type="InterPro" id="IPR057678">
    <property type="entry name" value="DUF7918"/>
</dbReference>
<organism evidence="3 4">
    <name type="scientific">Discina gigas</name>
    <dbReference type="NCBI Taxonomy" id="1032678"/>
    <lineage>
        <taxon>Eukaryota</taxon>
        <taxon>Fungi</taxon>
        <taxon>Dikarya</taxon>
        <taxon>Ascomycota</taxon>
        <taxon>Pezizomycotina</taxon>
        <taxon>Pezizomycetes</taxon>
        <taxon>Pezizales</taxon>
        <taxon>Discinaceae</taxon>
        <taxon>Discina</taxon>
    </lineage>
</organism>